<keyword evidence="8" id="KW-1185">Reference proteome</keyword>
<dbReference type="GO" id="GO:0008198">
    <property type="term" value="F:ferrous iron binding"/>
    <property type="evidence" value="ECO:0007669"/>
    <property type="project" value="InterPro"/>
</dbReference>
<dbReference type="SUPFAM" id="SSF53213">
    <property type="entry name" value="LigB-like"/>
    <property type="match status" value="1"/>
</dbReference>
<evidence type="ECO:0000313" key="8">
    <source>
        <dbReference type="Proteomes" id="UP000242857"/>
    </source>
</evidence>
<dbReference type="PIRSF" id="PIRSF006157">
    <property type="entry name" value="Doxgns_DODA"/>
    <property type="match status" value="1"/>
</dbReference>
<keyword evidence="3" id="KW-0479">Metal-binding</keyword>
<evidence type="ECO:0000259" key="6">
    <source>
        <dbReference type="Pfam" id="PF02900"/>
    </source>
</evidence>
<proteinExistence type="inferred from homology"/>
<keyword evidence="4" id="KW-0862">Zinc</keyword>
<comment type="cofactor">
    <cofactor evidence="1">
        <name>Zn(2+)</name>
        <dbReference type="ChEBI" id="CHEBI:29105"/>
    </cofactor>
</comment>
<dbReference type="GO" id="GO:0008270">
    <property type="term" value="F:zinc ion binding"/>
    <property type="evidence" value="ECO:0007669"/>
    <property type="project" value="InterPro"/>
</dbReference>
<dbReference type="InterPro" id="IPR014436">
    <property type="entry name" value="Extradiol_dOase_DODA"/>
</dbReference>
<evidence type="ECO:0000256" key="2">
    <source>
        <dbReference type="ARBA" id="ARBA00007581"/>
    </source>
</evidence>
<keyword evidence="7" id="KW-0223">Dioxygenase</keyword>
<dbReference type="STRING" id="213588.SAMN02745204_01093"/>
<evidence type="ECO:0000256" key="4">
    <source>
        <dbReference type="ARBA" id="ARBA00022833"/>
    </source>
</evidence>
<dbReference type="AlphaFoldDB" id="A0A1M4W6G5"/>
<dbReference type="InterPro" id="IPR004183">
    <property type="entry name" value="Xdiol_dOase_suB"/>
</dbReference>
<dbReference type="GO" id="GO:0016702">
    <property type="term" value="F:oxidoreductase activity, acting on single donors with incorporation of molecular oxygen, incorporation of two atoms of oxygen"/>
    <property type="evidence" value="ECO:0007669"/>
    <property type="project" value="UniProtKB-ARBA"/>
</dbReference>
<evidence type="ECO:0000256" key="3">
    <source>
        <dbReference type="ARBA" id="ARBA00022723"/>
    </source>
</evidence>
<dbReference type="CDD" id="cd07363">
    <property type="entry name" value="45_DOPA_Dioxygenase"/>
    <property type="match status" value="1"/>
</dbReference>
<dbReference type="Gene3D" id="3.40.830.10">
    <property type="entry name" value="LigB-like"/>
    <property type="match status" value="1"/>
</dbReference>
<protein>
    <submittedName>
        <fullName evidence="7">Aromatic ring-opening dioxygenase, catalytic subunit, LigB family</fullName>
    </submittedName>
</protein>
<evidence type="ECO:0000256" key="1">
    <source>
        <dbReference type="ARBA" id="ARBA00001947"/>
    </source>
</evidence>
<keyword evidence="5" id="KW-0560">Oxidoreductase</keyword>
<organism evidence="7 8">
    <name type="scientific">Thermomonas hydrothermalis</name>
    <dbReference type="NCBI Taxonomy" id="213588"/>
    <lineage>
        <taxon>Bacteria</taxon>
        <taxon>Pseudomonadati</taxon>
        <taxon>Pseudomonadota</taxon>
        <taxon>Gammaproteobacteria</taxon>
        <taxon>Lysobacterales</taxon>
        <taxon>Lysobacteraceae</taxon>
        <taxon>Thermomonas</taxon>
    </lineage>
</organism>
<accession>A0A1M4W6G5</accession>
<dbReference type="Pfam" id="PF02900">
    <property type="entry name" value="LigB"/>
    <property type="match status" value="1"/>
</dbReference>
<dbReference type="Proteomes" id="UP000242857">
    <property type="component" value="Unassembled WGS sequence"/>
</dbReference>
<reference evidence="8" key="1">
    <citation type="submission" date="2016-11" db="EMBL/GenBank/DDBJ databases">
        <authorList>
            <person name="Varghese N."/>
            <person name="Submissions S."/>
        </authorList>
    </citation>
    <scope>NUCLEOTIDE SEQUENCE [LARGE SCALE GENOMIC DNA]</scope>
    <source>
        <strain evidence="8">DSM 14834</strain>
    </source>
</reference>
<sequence length="268" mass="29002">MRQPTLFIPHGGGPCFFMDWQPPQTWVKHRDFLAGLPALLPERPRALLVISAHWECARLTVQRQQAPSLLFDYVGFPPHTYQLSWPAPGAPALAEKVAALLDAAGLPCGFDEARGFDHGVFVPLKVAFPEADIPCVQLSLHAGLDPALHLAVGQALAPLRDEGVLILGSGNTYHNLPVMLGAAHDPSGPVHGMAFDRWLTETIELDDPDARHQRLLAWAQAPGARDAAPREEHLLPLFVAAGAGGADKARRIFRDVVLGAVQSAFRFG</sequence>
<evidence type="ECO:0000256" key="5">
    <source>
        <dbReference type="ARBA" id="ARBA00023002"/>
    </source>
</evidence>
<name>A0A1M4W6G5_9GAMM</name>
<comment type="similarity">
    <text evidence="2">Belongs to the DODA-type extradiol aromatic ring-opening dioxygenase family.</text>
</comment>
<dbReference type="EMBL" id="FQUK01000014">
    <property type="protein sequence ID" value="SHE76552.1"/>
    <property type="molecule type" value="Genomic_DNA"/>
</dbReference>
<dbReference type="PANTHER" id="PTHR30096:SF0">
    <property type="entry name" value="4,5-DOPA DIOXYGENASE EXTRADIOL-LIKE PROTEIN"/>
    <property type="match status" value="1"/>
</dbReference>
<dbReference type="OrthoDB" id="9790889at2"/>
<evidence type="ECO:0000313" key="7">
    <source>
        <dbReference type="EMBL" id="SHE76552.1"/>
    </source>
</evidence>
<dbReference type="RefSeq" id="WP_072755608.1">
    <property type="nucleotide sequence ID" value="NZ_FQUK01000014.1"/>
</dbReference>
<feature type="domain" description="Extradiol ring-cleavage dioxygenase class III enzyme subunit B" evidence="6">
    <location>
        <begin position="26"/>
        <end position="249"/>
    </location>
</feature>
<dbReference type="PANTHER" id="PTHR30096">
    <property type="entry name" value="4,5-DOPA DIOXYGENASE EXTRADIOL-LIKE PROTEIN"/>
    <property type="match status" value="1"/>
</dbReference>
<gene>
    <name evidence="7" type="ORF">SAMN02745204_01093</name>
</gene>